<dbReference type="InterPro" id="IPR050228">
    <property type="entry name" value="Carboxylesterase_BioH"/>
</dbReference>
<dbReference type="PANTHER" id="PTHR43194:SF4">
    <property type="entry name" value="AB HYDROLASE-1 DOMAIN-CONTAINING PROTEIN"/>
    <property type="match status" value="1"/>
</dbReference>
<dbReference type="AlphaFoldDB" id="A0AAV9HJW4"/>
<feature type="signal peptide" evidence="1">
    <location>
        <begin position="1"/>
        <end position="27"/>
    </location>
</feature>
<protein>
    <submittedName>
        <fullName evidence="3">Fusarubin cluster-esterase</fullName>
    </submittedName>
</protein>
<dbReference type="PANTHER" id="PTHR43194">
    <property type="entry name" value="HYDROLASE ALPHA/BETA FOLD FAMILY"/>
    <property type="match status" value="1"/>
</dbReference>
<dbReference type="InterPro" id="IPR029058">
    <property type="entry name" value="AB_hydrolase_fold"/>
</dbReference>
<feature type="domain" description="AB hydrolase-1" evidence="2">
    <location>
        <begin position="72"/>
        <end position="247"/>
    </location>
</feature>
<keyword evidence="1" id="KW-0732">Signal</keyword>
<feature type="chain" id="PRO_5043440596" evidence="1">
    <location>
        <begin position="28"/>
        <end position="393"/>
    </location>
</feature>
<evidence type="ECO:0000313" key="4">
    <source>
        <dbReference type="Proteomes" id="UP001321749"/>
    </source>
</evidence>
<comment type="caution">
    <text evidence="3">The sequence shown here is derived from an EMBL/GenBank/DDBJ whole genome shotgun (WGS) entry which is preliminary data.</text>
</comment>
<dbReference type="Proteomes" id="UP001321749">
    <property type="component" value="Unassembled WGS sequence"/>
</dbReference>
<organism evidence="3 4">
    <name type="scientific">Cladorrhinum samala</name>
    <dbReference type="NCBI Taxonomy" id="585594"/>
    <lineage>
        <taxon>Eukaryota</taxon>
        <taxon>Fungi</taxon>
        <taxon>Dikarya</taxon>
        <taxon>Ascomycota</taxon>
        <taxon>Pezizomycotina</taxon>
        <taxon>Sordariomycetes</taxon>
        <taxon>Sordariomycetidae</taxon>
        <taxon>Sordariales</taxon>
        <taxon>Podosporaceae</taxon>
        <taxon>Cladorrhinum</taxon>
    </lineage>
</organism>
<sequence length="393" mass="42709">MLTNLSLSRALTVLVGLLLVVSGPVQAQDVPHLRTYFYVGGSYIVDGSGEHYLRQQMYVEKLVPSAGVTQPYPIVFIHGWLQSATNFLDKPDGGRGWASLFLKQGYEVYLADQPMRGRSPWRENDGVVLTLSAESTMRYFTAISSHNLWPQAALHTQWPGNGSTGDAVFEAFYSSQIQSIANTTAQQLAGQIAVAQLLDRIGKPAVLLGHSQGGPIPLLAADVRPDLVKAIILIEPAGPPFQEITFEDPDARPWGVTHAPITYDPPITSDPRVELLRESFPAEGSKDRLGCILQATNDTSRPPRELVNLVDKPILLVTGEASYAAGYDYCTVKYLQQAGCSLASHLELAGVGIHGNGHMMFLEMNSDIIQAVIAEWTLAVRSDEAEDNGIIAS</sequence>
<evidence type="ECO:0000256" key="1">
    <source>
        <dbReference type="SAM" id="SignalP"/>
    </source>
</evidence>
<dbReference type="Gene3D" id="3.40.50.1820">
    <property type="entry name" value="alpha/beta hydrolase"/>
    <property type="match status" value="1"/>
</dbReference>
<proteinExistence type="predicted"/>
<reference evidence="3" key="1">
    <citation type="journal article" date="2023" name="Mol. Phylogenet. Evol.">
        <title>Genome-scale phylogeny and comparative genomics of the fungal order Sordariales.</title>
        <authorList>
            <person name="Hensen N."/>
            <person name="Bonometti L."/>
            <person name="Westerberg I."/>
            <person name="Brannstrom I.O."/>
            <person name="Guillou S."/>
            <person name="Cros-Aarteil S."/>
            <person name="Calhoun S."/>
            <person name="Haridas S."/>
            <person name="Kuo A."/>
            <person name="Mondo S."/>
            <person name="Pangilinan J."/>
            <person name="Riley R."/>
            <person name="LaButti K."/>
            <person name="Andreopoulos B."/>
            <person name="Lipzen A."/>
            <person name="Chen C."/>
            <person name="Yan M."/>
            <person name="Daum C."/>
            <person name="Ng V."/>
            <person name="Clum A."/>
            <person name="Steindorff A."/>
            <person name="Ohm R.A."/>
            <person name="Martin F."/>
            <person name="Silar P."/>
            <person name="Natvig D.O."/>
            <person name="Lalanne C."/>
            <person name="Gautier V."/>
            <person name="Ament-Velasquez S.L."/>
            <person name="Kruys A."/>
            <person name="Hutchinson M.I."/>
            <person name="Powell A.J."/>
            <person name="Barry K."/>
            <person name="Miller A.N."/>
            <person name="Grigoriev I.V."/>
            <person name="Debuchy R."/>
            <person name="Gladieux P."/>
            <person name="Hiltunen Thoren M."/>
            <person name="Johannesson H."/>
        </authorList>
    </citation>
    <scope>NUCLEOTIDE SEQUENCE</scope>
    <source>
        <strain evidence="3">PSN324</strain>
    </source>
</reference>
<dbReference type="CDD" id="cd12809">
    <property type="entry name" value="Esterase_713_like-2"/>
    <property type="match status" value="1"/>
</dbReference>
<dbReference type="InterPro" id="IPR000073">
    <property type="entry name" value="AB_hydrolase_1"/>
</dbReference>
<dbReference type="EMBL" id="MU865007">
    <property type="protein sequence ID" value="KAK4460643.1"/>
    <property type="molecule type" value="Genomic_DNA"/>
</dbReference>
<dbReference type="Pfam" id="PF00561">
    <property type="entry name" value="Abhydrolase_1"/>
    <property type="match status" value="1"/>
</dbReference>
<reference evidence="3" key="2">
    <citation type="submission" date="2023-06" db="EMBL/GenBank/DDBJ databases">
        <authorList>
            <consortium name="Lawrence Berkeley National Laboratory"/>
            <person name="Mondo S.J."/>
            <person name="Hensen N."/>
            <person name="Bonometti L."/>
            <person name="Westerberg I."/>
            <person name="Brannstrom I.O."/>
            <person name="Guillou S."/>
            <person name="Cros-Aarteil S."/>
            <person name="Calhoun S."/>
            <person name="Haridas S."/>
            <person name="Kuo A."/>
            <person name="Pangilinan J."/>
            <person name="Riley R."/>
            <person name="Labutti K."/>
            <person name="Andreopoulos B."/>
            <person name="Lipzen A."/>
            <person name="Chen C."/>
            <person name="Yanf M."/>
            <person name="Daum C."/>
            <person name="Ng V."/>
            <person name="Clum A."/>
            <person name="Steindorff A."/>
            <person name="Ohm R."/>
            <person name="Martin F."/>
            <person name="Silar P."/>
            <person name="Natvig D."/>
            <person name="Lalanne C."/>
            <person name="Gautier V."/>
            <person name="Ament-Velasquez S.L."/>
            <person name="Kruys A."/>
            <person name="Hutchinson M.I."/>
            <person name="Powell A.J."/>
            <person name="Barry K."/>
            <person name="Miller A.N."/>
            <person name="Grigoriev I.V."/>
            <person name="Debuchy R."/>
            <person name="Gladieux P."/>
            <person name="Thoren M.H."/>
            <person name="Johannesson H."/>
        </authorList>
    </citation>
    <scope>NUCLEOTIDE SEQUENCE</scope>
    <source>
        <strain evidence="3">PSN324</strain>
    </source>
</reference>
<name>A0AAV9HJW4_9PEZI</name>
<gene>
    <name evidence="3" type="ORF">QBC42DRAFT_229056</name>
</gene>
<accession>A0AAV9HJW4</accession>
<dbReference type="SUPFAM" id="SSF53474">
    <property type="entry name" value="alpha/beta-Hydrolases"/>
    <property type="match status" value="1"/>
</dbReference>
<keyword evidence="4" id="KW-1185">Reference proteome</keyword>
<evidence type="ECO:0000259" key="2">
    <source>
        <dbReference type="Pfam" id="PF00561"/>
    </source>
</evidence>
<evidence type="ECO:0000313" key="3">
    <source>
        <dbReference type="EMBL" id="KAK4460643.1"/>
    </source>
</evidence>